<gene>
    <name evidence="1" type="ORF">ACFQFQ_16840</name>
</gene>
<organism evidence="1 2">
    <name type="scientific">Sulfitobacter porphyrae</name>
    <dbReference type="NCBI Taxonomy" id="1246864"/>
    <lineage>
        <taxon>Bacteria</taxon>
        <taxon>Pseudomonadati</taxon>
        <taxon>Pseudomonadota</taxon>
        <taxon>Alphaproteobacteria</taxon>
        <taxon>Rhodobacterales</taxon>
        <taxon>Roseobacteraceae</taxon>
        <taxon>Sulfitobacter</taxon>
    </lineage>
</organism>
<evidence type="ECO:0000313" key="1">
    <source>
        <dbReference type="EMBL" id="MFC6760788.1"/>
    </source>
</evidence>
<dbReference type="EMBL" id="JBHSWG010000001">
    <property type="protein sequence ID" value="MFC6760788.1"/>
    <property type="molecule type" value="Genomic_DNA"/>
</dbReference>
<accession>A0ABW2B5G7</accession>
<reference evidence="2" key="1">
    <citation type="journal article" date="2019" name="Int. J. Syst. Evol. Microbiol.">
        <title>The Global Catalogue of Microorganisms (GCM) 10K type strain sequencing project: providing services to taxonomists for standard genome sequencing and annotation.</title>
        <authorList>
            <consortium name="The Broad Institute Genomics Platform"/>
            <consortium name="The Broad Institute Genome Sequencing Center for Infectious Disease"/>
            <person name="Wu L."/>
            <person name="Ma J."/>
        </authorList>
    </citation>
    <scope>NUCLEOTIDE SEQUENCE [LARGE SCALE GENOMIC DNA]</scope>
    <source>
        <strain evidence="2">CCUG 66188</strain>
    </source>
</reference>
<keyword evidence="2" id="KW-1185">Reference proteome</keyword>
<evidence type="ECO:0000313" key="2">
    <source>
        <dbReference type="Proteomes" id="UP001596353"/>
    </source>
</evidence>
<dbReference type="Proteomes" id="UP001596353">
    <property type="component" value="Unassembled WGS sequence"/>
</dbReference>
<sequence>MVCGILPFLAPSAHADGEFLQVDLSESTSTGTLSIARGPLTYGASAVSYEGGSTYGLSATYKLPVAEQFVTLRLGPALGYVKDNGKDGSFEAGLKLVAERYIPTDFGSVFLLADLNSIENSWFVLAQFGLSGPGLSFELSHGESDTYSETSLAVAKRLGDSPTSLRAGYRFDADEIFVGLSINTF</sequence>
<proteinExistence type="predicted"/>
<name>A0ABW2B5G7_9RHOB</name>
<evidence type="ECO:0008006" key="3">
    <source>
        <dbReference type="Google" id="ProtNLM"/>
    </source>
</evidence>
<protein>
    <recommendedName>
        <fullName evidence="3">Outer membrane protein beta-barrel domain-containing protein</fullName>
    </recommendedName>
</protein>
<comment type="caution">
    <text evidence="1">The sequence shown here is derived from an EMBL/GenBank/DDBJ whole genome shotgun (WGS) entry which is preliminary data.</text>
</comment>